<dbReference type="Gene3D" id="3.30.160.100">
    <property type="entry name" value="Ribosome hibernation promotion factor-like"/>
    <property type="match status" value="1"/>
</dbReference>
<dbReference type="EMBL" id="CP036349">
    <property type="protein sequence ID" value="QDV76167.1"/>
    <property type="molecule type" value="Genomic_DNA"/>
</dbReference>
<dbReference type="Proteomes" id="UP000316426">
    <property type="component" value="Chromosome"/>
</dbReference>
<feature type="compositionally biased region" description="Basic and acidic residues" evidence="1">
    <location>
        <begin position="98"/>
        <end position="107"/>
    </location>
</feature>
<dbReference type="NCBIfam" id="TIGR00741">
    <property type="entry name" value="yfiA"/>
    <property type="match status" value="1"/>
</dbReference>
<protein>
    <submittedName>
        <fullName evidence="2">Sigma 54 modulation protein / S30EA ribosomal protein</fullName>
    </submittedName>
</protein>
<dbReference type="InterPro" id="IPR003489">
    <property type="entry name" value="RHF/RaiA"/>
</dbReference>
<keyword evidence="3" id="KW-1185">Reference proteome</keyword>
<proteinExistence type="predicted"/>
<organism evidence="2 3">
    <name type="scientific">Botrimarina mediterranea</name>
    <dbReference type="NCBI Taxonomy" id="2528022"/>
    <lineage>
        <taxon>Bacteria</taxon>
        <taxon>Pseudomonadati</taxon>
        <taxon>Planctomycetota</taxon>
        <taxon>Planctomycetia</taxon>
        <taxon>Pirellulales</taxon>
        <taxon>Lacipirellulaceae</taxon>
        <taxon>Botrimarina</taxon>
    </lineage>
</organism>
<dbReference type="InterPro" id="IPR036567">
    <property type="entry name" value="RHF-like"/>
</dbReference>
<keyword evidence="2" id="KW-0689">Ribosomal protein</keyword>
<evidence type="ECO:0000256" key="1">
    <source>
        <dbReference type="SAM" id="MobiDB-lite"/>
    </source>
</evidence>
<dbReference type="SUPFAM" id="SSF69754">
    <property type="entry name" value="Ribosome binding protein Y (YfiA homologue)"/>
    <property type="match status" value="1"/>
</dbReference>
<dbReference type="Pfam" id="PF02482">
    <property type="entry name" value="Ribosomal_S30AE"/>
    <property type="match status" value="1"/>
</dbReference>
<dbReference type="KEGG" id="bmei:Spa11_43920"/>
<dbReference type="AlphaFoldDB" id="A0A518KEG5"/>
<name>A0A518KEG5_9BACT</name>
<dbReference type="RefSeq" id="WP_145116629.1">
    <property type="nucleotide sequence ID" value="NZ_CP036349.1"/>
</dbReference>
<keyword evidence="2" id="KW-0687">Ribonucleoprotein</keyword>
<feature type="region of interest" description="Disordered" evidence="1">
    <location>
        <begin position="98"/>
        <end position="121"/>
    </location>
</feature>
<sequence>MQIQVTARHGHLSDESHDRVKAKAEKLLRHFDRLMSIEVVIDLQDSNKPRVDVLVSAEHKHDFVAHDQSMNLMTSVEAAIHKVDQQVRKYKERIIENHRDPEVKRLAPEAAGADTDDDVEN</sequence>
<dbReference type="CDD" id="cd00552">
    <property type="entry name" value="RaiA"/>
    <property type="match status" value="1"/>
</dbReference>
<evidence type="ECO:0000313" key="2">
    <source>
        <dbReference type="EMBL" id="QDV76167.1"/>
    </source>
</evidence>
<dbReference type="GO" id="GO:0005840">
    <property type="term" value="C:ribosome"/>
    <property type="evidence" value="ECO:0007669"/>
    <property type="project" value="UniProtKB-KW"/>
</dbReference>
<accession>A0A518KEG5</accession>
<reference evidence="2 3" key="1">
    <citation type="submission" date="2019-02" db="EMBL/GenBank/DDBJ databases">
        <title>Deep-cultivation of Planctomycetes and their phenomic and genomic characterization uncovers novel biology.</title>
        <authorList>
            <person name="Wiegand S."/>
            <person name="Jogler M."/>
            <person name="Boedeker C."/>
            <person name="Pinto D."/>
            <person name="Vollmers J."/>
            <person name="Rivas-Marin E."/>
            <person name="Kohn T."/>
            <person name="Peeters S.H."/>
            <person name="Heuer A."/>
            <person name="Rast P."/>
            <person name="Oberbeckmann S."/>
            <person name="Bunk B."/>
            <person name="Jeske O."/>
            <person name="Meyerdierks A."/>
            <person name="Storesund J.E."/>
            <person name="Kallscheuer N."/>
            <person name="Luecker S."/>
            <person name="Lage O.M."/>
            <person name="Pohl T."/>
            <person name="Merkel B.J."/>
            <person name="Hornburger P."/>
            <person name="Mueller R.-W."/>
            <person name="Bruemmer F."/>
            <person name="Labrenz M."/>
            <person name="Spormann A.M."/>
            <person name="Op den Camp H."/>
            <person name="Overmann J."/>
            <person name="Amann R."/>
            <person name="Jetten M.S.M."/>
            <person name="Mascher T."/>
            <person name="Medema M.H."/>
            <person name="Devos D.P."/>
            <person name="Kaster A.-K."/>
            <person name="Ovreas L."/>
            <person name="Rohde M."/>
            <person name="Galperin M.Y."/>
            <person name="Jogler C."/>
        </authorList>
    </citation>
    <scope>NUCLEOTIDE SEQUENCE [LARGE SCALE GENOMIC DNA]</scope>
    <source>
        <strain evidence="2 3">Spa11</strain>
    </source>
</reference>
<gene>
    <name evidence="2" type="ORF">Spa11_43920</name>
</gene>
<evidence type="ECO:0000313" key="3">
    <source>
        <dbReference type="Proteomes" id="UP000316426"/>
    </source>
</evidence>